<dbReference type="InterPro" id="IPR002559">
    <property type="entry name" value="Transposase_11"/>
</dbReference>
<dbReference type="PATRIC" id="fig|882800.3.peg.1941"/>
<evidence type="ECO:0000313" key="3">
    <source>
        <dbReference type="EMBL" id="EHP93161.1"/>
    </source>
</evidence>
<feature type="compositionally biased region" description="Basic and acidic residues" evidence="1">
    <location>
        <begin position="24"/>
        <end position="34"/>
    </location>
</feature>
<protein>
    <submittedName>
        <fullName evidence="3">Transposase IS4 family protein</fullName>
    </submittedName>
</protein>
<organism evidence="3 4">
    <name type="scientific">Methylorubrum extorquens DSM 13060</name>
    <dbReference type="NCBI Taxonomy" id="882800"/>
    <lineage>
        <taxon>Bacteria</taxon>
        <taxon>Pseudomonadati</taxon>
        <taxon>Pseudomonadota</taxon>
        <taxon>Alphaproteobacteria</taxon>
        <taxon>Hyphomicrobiales</taxon>
        <taxon>Methylobacteriaceae</taxon>
        <taxon>Methylorubrum</taxon>
    </lineage>
</organism>
<dbReference type="GO" id="GO:0006313">
    <property type="term" value="P:DNA transposition"/>
    <property type="evidence" value="ECO:0007669"/>
    <property type="project" value="InterPro"/>
</dbReference>
<dbReference type="Pfam" id="PF01609">
    <property type="entry name" value="DDE_Tnp_1"/>
    <property type="match status" value="1"/>
</dbReference>
<dbReference type="PANTHER" id="PTHR30007:SF0">
    <property type="entry name" value="TRANSPOSASE"/>
    <property type="match status" value="1"/>
</dbReference>
<feature type="domain" description="Transposase IS4-like" evidence="2">
    <location>
        <begin position="7"/>
        <end position="78"/>
    </location>
</feature>
<proteinExistence type="predicted"/>
<evidence type="ECO:0000256" key="1">
    <source>
        <dbReference type="SAM" id="MobiDB-lite"/>
    </source>
</evidence>
<evidence type="ECO:0000313" key="4">
    <source>
        <dbReference type="Proteomes" id="UP000004382"/>
    </source>
</evidence>
<evidence type="ECO:0000259" key="2">
    <source>
        <dbReference type="Pfam" id="PF01609"/>
    </source>
</evidence>
<reference evidence="3 4" key="1">
    <citation type="submission" date="2011-09" db="EMBL/GenBank/DDBJ databases">
        <title>The draft genome of Methylobacterium extorquens DSM 13060.</title>
        <authorList>
            <consortium name="US DOE Joint Genome Institute (JGI-PGF)"/>
            <person name="Lucas S."/>
            <person name="Han J."/>
            <person name="Lapidus A."/>
            <person name="Cheng J.-F."/>
            <person name="Goodwin L."/>
            <person name="Pitluck S."/>
            <person name="Peters L."/>
            <person name="Land M.L."/>
            <person name="Hauser L."/>
            <person name="Koskimaki J."/>
            <person name="Halonen O."/>
            <person name="Pirttila A."/>
            <person name="Frank C."/>
            <person name="Woyke T.J."/>
        </authorList>
    </citation>
    <scope>NUCLEOTIDE SEQUENCE [LARGE SCALE GENOMIC DNA]</scope>
    <source>
        <strain evidence="3 4">DSM 13060</strain>
    </source>
</reference>
<dbReference type="GO" id="GO:0004803">
    <property type="term" value="F:transposase activity"/>
    <property type="evidence" value="ECO:0007669"/>
    <property type="project" value="InterPro"/>
</dbReference>
<dbReference type="GO" id="GO:0003677">
    <property type="term" value="F:DNA binding"/>
    <property type="evidence" value="ECO:0007669"/>
    <property type="project" value="InterPro"/>
</dbReference>
<dbReference type="PANTHER" id="PTHR30007">
    <property type="entry name" value="PHP DOMAIN PROTEIN"/>
    <property type="match status" value="1"/>
</dbReference>
<dbReference type="Proteomes" id="UP000004382">
    <property type="component" value="Unassembled WGS sequence"/>
</dbReference>
<sequence length="126" mass="13092">MAGRKAEPSAVILDSRTLRATPESGERDGYDGAGRKQGCSQLHMAVDTLGHFLALHVTPANADDRAQVEHLAKAVQAATDDSVEIAFVGQGCTGGKPGTAARVEGESIPEIFPSTAVHRGLEASAR</sequence>
<dbReference type="AlphaFoldDB" id="H1KH67"/>
<name>H1KH67_METEX</name>
<gene>
    <name evidence="3" type="ORF">MetexDRAFT_1979</name>
</gene>
<accession>H1KH67</accession>
<feature type="region of interest" description="Disordered" evidence="1">
    <location>
        <begin position="1"/>
        <end position="36"/>
    </location>
</feature>
<dbReference type="EMBL" id="AGJK01000039">
    <property type="protein sequence ID" value="EHP93161.1"/>
    <property type="molecule type" value="Genomic_DNA"/>
</dbReference>
<comment type="caution">
    <text evidence="3">The sequence shown here is derived from an EMBL/GenBank/DDBJ whole genome shotgun (WGS) entry which is preliminary data.</text>
</comment>